<dbReference type="Proteomes" id="UP001529510">
    <property type="component" value="Unassembled WGS sequence"/>
</dbReference>
<feature type="non-terminal residue" evidence="2">
    <location>
        <position position="76"/>
    </location>
</feature>
<dbReference type="PANTHER" id="PTHR22878:SF63">
    <property type="entry name" value="DYNEIN AXONEMAL HEAVY CHAIN 10"/>
    <property type="match status" value="1"/>
</dbReference>
<keyword evidence="3" id="KW-1185">Reference proteome</keyword>
<feature type="non-terminal residue" evidence="2">
    <location>
        <position position="1"/>
    </location>
</feature>
<feature type="domain" description="Dynein heavy chain region D6 P-loop" evidence="1">
    <location>
        <begin position="1"/>
        <end position="56"/>
    </location>
</feature>
<dbReference type="InterPro" id="IPR027417">
    <property type="entry name" value="P-loop_NTPase"/>
</dbReference>
<dbReference type="PANTHER" id="PTHR22878">
    <property type="entry name" value="DYNEIN HEAVY CHAIN 6, AXONEMAL-LIKE-RELATED"/>
    <property type="match status" value="1"/>
</dbReference>
<gene>
    <name evidence="2" type="ORF">M9458_032901</name>
</gene>
<dbReference type="AlphaFoldDB" id="A0ABD0PEW8"/>
<dbReference type="Pfam" id="PF03028">
    <property type="entry name" value="Dynein_heavy"/>
    <property type="match status" value="1"/>
</dbReference>
<evidence type="ECO:0000259" key="1">
    <source>
        <dbReference type="Pfam" id="PF03028"/>
    </source>
</evidence>
<sequence length="76" mass="8583">NVHLLERWLGRLEELLENTDSDAHPNYRVFLSGEPSPSPHEHLIPRTILENALKLTTEPPTGMNSSLHAALDNFTQ</sequence>
<name>A0ABD0PEW8_CIRMR</name>
<dbReference type="Gene3D" id="3.40.50.300">
    <property type="entry name" value="P-loop containing nucleotide triphosphate hydrolases"/>
    <property type="match status" value="1"/>
</dbReference>
<organism evidence="2 3">
    <name type="scientific">Cirrhinus mrigala</name>
    <name type="common">Mrigala</name>
    <dbReference type="NCBI Taxonomy" id="683832"/>
    <lineage>
        <taxon>Eukaryota</taxon>
        <taxon>Metazoa</taxon>
        <taxon>Chordata</taxon>
        <taxon>Craniata</taxon>
        <taxon>Vertebrata</taxon>
        <taxon>Euteleostomi</taxon>
        <taxon>Actinopterygii</taxon>
        <taxon>Neopterygii</taxon>
        <taxon>Teleostei</taxon>
        <taxon>Ostariophysi</taxon>
        <taxon>Cypriniformes</taxon>
        <taxon>Cyprinidae</taxon>
        <taxon>Labeoninae</taxon>
        <taxon>Labeonini</taxon>
        <taxon>Cirrhinus</taxon>
    </lineage>
</organism>
<protein>
    <recommendedName>
        <fullName evidence="1">Dynein heavy chain region D6 P-loop domain-containing protein</fullName>
    </recommendedName>
</protein>
<dbReference type="InterPro" id="IPR026983">
    <property type="entry name" value="DHC"/>
</dbReference>
<evidence type="ECO:0000313" key="3">
    <source>
        <dbReference type="Proteomes" id="UP001529510"/>
    </source>
</evidence>
<dbReference type="InterPro" id="IPR004273">
    <property type="entry name" value="Dynein_heavy_D6_P-loop"/>
</dbReference>
<proteinExistence type="predicted"/>
<comment type="caution">
    <text evidence="2">The sequence shown here is derived from an EMBL/GenBank/DDBJ whole genome shotgun (WGS) entry which is preliminary data.</text>
</comment>
<reference evidence="2 3" key="1">
    <citation type="submission" date="2024-05" db="EMBL/GenBank/DDBJ databases">
        <title>Genome sequencing and assembly of Indian major carp, Cirrhinus mrigala (Hamilton, 1822).</title>
        <authorList>
            <person name="Mohindra V."/>
            <person name="Chowdhury L.M."/>
            <person name="Lal K."/>
            <person name="Jena J.K."/>
        </authorList>
    </citation>
    <scope>NUCLEOTIDE SEQUENCE [LARGE SCALE GENOMIC DNA]</scope>
    <source>
        <strain evidence="2">CM1030</strain>
        <tissue evidence="2">Blood</tissue>
    </source>
</reference>
<accession>A0ABD0PEW8</accession>
<evidence type="ECO:0000313" key="2">
    <source>
        <dbReference type="EMBL" id="KAL0172590.1"/>
    </source>
</evidence>
<dbReference type="EMBL" id="JAMKFB020000016">
    <property type="protein sequence ID" value="KAL0172590.1"/>
    <property type="molecule type" value="Genomic_DNA"/>
</dbReference>